<comment type="caution">
    <text evidence="2">The sequence shown here is derived from an EMBL/GenBank/DDBJ whole genome shotgun (WGS) entry which is preliminary data.</text>
</comment>
<evidence type="ECO:0000313" key="3">
    <source>
        <dbReference type="Proteomes" id="UP000887013"/>
    </source>
</evidence>
<proteinExistence type="predicted"/>
<gene>
    <name evidence="2" type="ORF">NPIL_397261</name>
</gene>
<reference evidence="2" key="1">
    <citation type="submission" date="2020-08" db="EMBL/GenBank/DDBJ databases">
        <title>Multicomponent nature underlies the extraordinary mechanical properties of spider dragline silk.</title>
        <authorList>
            <person name="Kono N."/>
            <person name="Nakamura H."/>
            <person name="Mori M."/>
            <person name="Yoshida Y."/>
            <person name="Ohtoshi R."/>
            <person name="Malay A.D."/>
            <person name="Moran D.A.P."/>
            <person name="Tomita M."/>
            <person name="Numata K."/>
            <person name="Arakawa K."/>
        </authorList>
    </citation>
    <scope>NUCLEOTIDE SEQUENCE</scope>
</reference>
<accession>A0A8X6U2B9</accession>
<feature type="compositionally biased region" description="Basic and acidic residues" evidence="1">
    <location>
        <begin position="58"/>
        <end position="69"/>
    </location>
</feature>
<organism evidence="2 3">
    <name type="scientific">Nephila pilipes</name>
    <name type="common">Giant wood spider</name>
    <name type="synonym">Nephila maculata</name>
    <dbReference type="NCBI Taxonomy" id="299642"/>
    <lineage>
        <taxon>Eukaryota</taxon>
        <taxon>Metazoa</taxon>
        <taxon>Ecdysozoa</taxon>
        <taxon>Arthropoda</taxon>
        <taxon>Chelicerata</taxon>
        <taxon>Arachnida</taxon>
        <taxon>Araneae</taxon>
        <taxon>Araneomorphae</taxon>
        <taxon>Entelegynae</taxon>
        <taxon>Araneoidea</taxon>
        <taxon>Nephilidae</taxon>
        <taxon>Nephila</taxon>
    </lineage>
</organism>
<name>A0A8X6U2B9_NEPPI</name>
<keyword evidence="3" id="KW-1185">Reference proteome</keyword>
<evidence type="ECO:0000256" key="1">
    <source>
        <dbReference type="SAM" id="MobiDB-lite"/>
    </source>
</evidence>
<evidence type="ECO:0000313" key="2">
    <source>
        <dbReference type="EMBL" id="GFT73123.1"/>
    </source>
</evidence>
<dbReference type="AlphaFoldDB" id="A0A8X6U2B9"/>
<protein>
    <submittedName>
        <fullName evidence="2">Uncharacterized protein</fullName>
    </submittedName>
</protein>
<sequence length="87" mass="9683">MFFATSMASELAPASVILCIVDPGQKSVDRRDDLIPILGKAVKKIVYERKNTTMQTDSENKWGRRREGSTTKQHGVSTERISKALST</sequence>
<dbReference type="EMBL" id="BMAW01070414">
    <property type="protein sequence ID" value="GFT73123.1"/>
    <property type="molecule type" value="Genomic_DNA"/>
</dbReference>
<feature type="region of interest" description="Disordered" evidence="1">
    <location>
        <begin position="54"/>
        <end position="87"/>
    </location>
</feature>
<dbReference type="Proteomes" id="UP000887013">
    <property type="component" value="Unassembled WGS sequence"/>
</dbReference>